<feature type="region of interest" description="Disordered" evidence="1">
    <location>
        <begin position="1"/>
        <end position="21"/>
    </location>
</feature>
<evidence type="ECO:0000313" key="2">
    <source>
        <dbReference type="EMBL" id="RUS23662.1"/>
    </source>
</evidence>
<accession>A0A433Q1Q1</accession>
<dbReference type="Proteomes" id="UP000274822">
    <property type="component" value="Unassembled WGS sequence"/>
</dbReference>
<feature type="compositionally biased region" description="Pro residues" evidence="1">
    <location>
        <begin position="93"/>
        <end position="103"/>
    </location>
</feature>
<evidence type="ECO:0000313" key="3">
    <source>
        <dbReference type="Proteomes" id="UP000274822"/>
    </source>
</evidence>
<dbReference type="AlphaFoldDB" id="A0A433Q1Q1"/>
<feature type="region of interest" description="Disordered" evidence="1">
    <location>
        <begin position="75"/>
        <end position="106"/>
    </location>
</feature>
<comment type="caution">
    <text evidence="2">The sequence shown here is derived from an EMBL/GenBank/DDBJ whole genome shotgun (WGS) entry which is preliminary data.</text>
</comment>
<dbReference type="EMBL" id="RBNJ01018988">
    <property type="protein sequence ID" value="RUS23662.1"/>
    <property type="molecule type" value="Genomic_DNA"/>
</dbReference>
<sequence>MKPNFNHSKMGKYKASISGHPSPRMSQIMNLPRLLLCHARILSRTPPPLATRLASKPLATCYATRSRVAPLVFSPEDRSGQYSTTTTTASTAPAPPNDTPPEPQYKTWLDRLPPKVAPYFYLTRMDKPIGTWLLYWPCGSYLGSFACSNLFSRGLIPPFMHVSHKISYWQPGASPWPPTTPISPPQKPPICLGYSASAQS</sequence>
<protein>
    <submittedName>
        <fullName evidence="2">Uncharacterized protein</fullName>
    </submittedName>
</protein>
<reference evidence="2 3" key="1">
    <citation type="journal article" date="2018" name="New Phytol.">
        <title>Phylogenomics of Endogonaceae and evolution of mycorrhizas within Mucoromycota.</title>
        <authorList>
            <person name="Chang Y."/>
            <person name="Desiro A."/>
            <person name="Na H."/>
            <person name="Sandor L."/>
            <person name="Lipzen A."/>
            <person name="Clum A."/>
            <person name="Barry K."/>
            <person name="Grigoriev I.V."/>
            <person name="Martin F.M."/>
            <person name="Stajich J.E."/>
            <person name="Smith M.E."/>
            <person name="Bonito G."/>
            <person name="Spatafora J.W."/>
        </authorList>
    </citation>
    <scope>NUCLEOTIDE SEQUENCE [LARGE SCALE GENOMIC DNA]</scope>
    <source>
        <strain evidence="2 3">AD002</strain>
    </source>
</reference>
<proteinExistence type="predicted"/>
<evidence type="ECO:0000256" key="1">
    <source>
        <dbReference type="SAM" id="MobiDB-lite"/>
    </source>
</evidence>
<name>A0A433Q1Q1_9FUNG</name>
<gene>
    <name evidence="2" type="ORF">BC938DRAFT_474800</name>
</gene>
<keyword evidence="3" id="KW-1185">Reference proteome</keyword>
<organism evidence="2 3">
    <name type="scientific">Jimgerdemannia flammicorona</name>
    <dbReference type="NCBI Taxonomy" id="994334"/>
    <lineage>
        <taxon>Eukaryota</taxon>
        <taxon>Fungi</taxon>
        <taxon>Fungi incertae sedis</taxon>
        <taxon>Mucoromycota</taxon>
        <taxon>Mucoromycotina</taxon>
        <taxon>Endogonomycetes</taxon>
        <taxon>Endogonales</taxon>
        <taxon>Endogonaceae</taxon>
        <taxon>Jimgerdemannia</taxon>
    </lineage>
</organism>